<proteinExistence type="predicted"/>
<organism evidence="2 4">
    <name type="scientific">Chryseobacterium daecheongense</name>
    <dbReference type="NCBI Taxonomy" id="192389"/>
    <lineage>
        <taxon>Bacteria</taxon>
        <taxon>Pseudomonadati</taxon>
        <taxon>Bacteroidota</taxon>
        <taxon>Flavobacteriia</taxon>
        <taxon>Flavobacteriales</taxon>
        <taxon>Weeksellaceae</taxon>
        <taxon>Chryseobacterium group</taxon>
        <taxon>Chryseobacterium</taxon>
    </lineage>
</organism>
<evidence type="ECO:0000313" key="2">
    <source>
        <dbReference type="EMBL" id="ROH97547.1"/>
    </source>
</evidence>
<dbReference type="OrthoDB" id="1269231at2"/>
<keyword evidence="5" id="KW-1185">Reference proteome</keyword>
<name>A0A3N0VXT0_9FLAO</name>
<dbReference type="RefSeq" id="WP_123262767.1">
    <property type="nucleotide sequence ID" value="NZ_RJTX01000002.1"/>
</dbReference>
<evidence type="ECO:0000313" key="3">
    <source>
        <dbReference type="EMBL" id="TDX93304.1"/>
    </source>
</evidence>
<protein>
    <recommendedName>
        <fullName evidence="6">Plastocyanin-like domain-containing protein</fullName>
    </recommendedName>
</protein>
<dbReference type="PROSITE" id="PS51257">
    <property type="entry name" value="PROKAR_LIPOPROTEIN"/>
    <property type="match status" value="1"/>
</dbReference>
<evidence type="ECO:0000313" key="5">
    <source>
        <dbReference type="Proteomes" id="UP000295709"/>
    </source>
</evidence>
<dbReference type="EMBL" id="RJTX01000002">
    <property type="protein sequence ID" value="ROH97547.1"/>
    <property type="molecule type" value="Genomic_DNA"/>
</dbReference>
<dbReference type="AlphaFoldDB" id="A0A3N0VXT0"/>
<evidence type="ECO:0000313" key="4">
    <source>
        <dbReference type="Proteomes" id="UP000269375"/>
    </source>
</evidence>
<comment type="caution">
    <text evidence="2">The sequence shown here is derived from an EMBL/GenBank/DDBJ whole genome shotgun (WGS) entry which is preliminary data.</text>
</comment>
<keyword evidence="1" id="KW-0732">Signal</keyword>
<dbReference type="Proteomes" id="UP000295709">
    <property type="component" value="Unassembled WGS sequence"/>
</dbReference>
<evidence type="ECO:0000256" key="1">
    <source>
        <dbReference type="SAM" id="SignalP"/>
    </source>
</evidence>
<reference evidence="2 4" key="1">
    <citation type="submission" date="2018-11" db="EMBL/GenBank/DDBJ databases">
        <title>Proposal to divide the Flavobacteriaceae and reorganize its genera based on Amino Acid Identity values calculated from whole genome sequences.</title>
        <authorList>
            <person name="Nicholson A.C."/>
            <person name="Gulvik C.A."/>
            <person name="Whitney A.M."/>
            <person name="Humrighouse B.W."/>
            <person name="Bell M."/>
            <person name="Holmes B."/>
            <person name="Steigerwalt A."/>
            <person name="Villarma A."/>
            <person name="Sheth M."/>
            <person name="Batra D."/>
            <person name="Pryor J."/>
            <person name="Bernardet J.-F."/>
            <person name="Hugo C."/>
            <person name="Kampfer P."/>
            <person name="Newman J."/>
            <person name="Mcquiston J.R."/>
        </authorList>
    </citation>
    <scope>NUCLEOTIDE SEQUENCE [LARGE SCALE GENOMIC DNA]</scope>
    <source>
        <strain evidence="2 4">DSM 15235</strain>
    </source>
</reference>
<feature type="chain" id="PRO_5017930545" description="Plastocyanin-like domain-containing protein" evidence="1">
    <location>
        <begin position="20"/>
        <end position="132"/>
    </location>
</feature>
<accession>A0A3N0VXT0</accession>
<dbReference type="EMBL" id="SOQW01000002">
    <property type="protein sequence ID" value="TDX93304.1"/>
    <property type="molecule type" value="Genomic_DNA"/>
</dbReference>
<evidence type="ECO:0008006" key="6">
    <source>
        <dbReference type="Google" id="ProtNLM"/>
    </source>
</evidence>
<sequence>MKKLSSIIIFSLAVLSVTACKHSVKETESLTEIQPTAVETDKITKEVFTDSFGDQMEVTVNETQNTVTVHLDGKTYELKKNEDLPEYTASNAEYQYSDIRGNITFLKKNVDMVLFHYKNNGKNRTATKMASY</sequence>
<dbReference type="Proteomes" id="UP000269375">
    <property type="component" value="Unassembled WGS sequence"/>
</dbReference>
<gene>
    <name evidence="3" type="ORF">BCF50_2262</name>
    <name evidence="2" type="ORF">EGI05_09165</name>
</gene>
<feature type="signal peptide" evidence="1">
    <location>
        <begin position="1"/>
        <end position="19"/>
    </location>
</feature>
<reference evidence="3 5" key="2">
    <citation type="submission" date="2019-03" db="EMBL/GenBank/DDBJ databases">
        <title>Genomic Encyclopedia of Archaeal and Bacterial Type Strains, Phase II (KMG-II): from individual species to whole genera.</title>
        <authorList>
            <person name="Goeker M."/>
        </authorList>
    </citation>
    <scope>NUCLEOTIDE SEQUENCE [LARGE SCALE GENOMIC DNA]</scope>
    <source>
        <strain evidence="3 5">DSM 15235</strain>
    </source>
</reference>